<dbReference type="SUPFAM" id="SSF52949">
    <property type="entry name" value="Macro domain-like"/>
    <property type="match status" value="2"/>
</dbReference>
<feature type="domain" description="Macro" evidence="1">
    <location>
        <begin position="63"/>
        <end position="153"/>
    </location>
</feature>
<dbReference type="InterPro" id="IPR043472">
    <property type="entry name" value="Macro_dom-like"/>
</dbReference>
<evidence type="ECO:0000313" key="2">
    <source>
        <dbReference type="EMBL" id="WAR21974.1"/>
    </source>
</evidence>
<keyword evidence="3" id="KW-1185">Reference proteome</keyword>
<gene>
    <name evidence="2" type="ORF">MAR_015948</name>
</gene>
<protein>
    <recommendedName>
        <fullName evidence="1">Macro domain-containing protein</fullName>
    </recommendedName>
</protein>
<dbReference type="Gene3D" id="3.40.220.10">
    <property type="entry name" value="Leucine Aminopeptidase, subunit E, domain 1"/>
    <property type="match status" value="2"/>
</dbReference>
<reference evidence="2" key="1">
    <citation type="submission" date="2022-11" db="EMBL/GenBank/DDBJ databases">
        <title>Centuries of genome instability and evolution in soft-shell clam transmissible cancer (bioRxiv).</title>
        <authorList>
            <person name="Hart S.F.M."/>
            <person name="Yonemitsu M.A."/>
            <person name="Giersch R.M."/>
            <person name="Beal B.F."/>
            <person name="Arriagada G."/>
            <person name="Davis B.W."/>
            <person name="Ostrander E.A."/>
            <person name="Goff S.P."/>
            <person name="Metzger M.J."/>
        </authorList>
    </citation>
    <scope>NUCLEOTIDE SEQUENCE</scope>
    <source>
        <strain evidence="2">MELC-2E11</strain>
        <tissue evidence="2">Siphon/mantle</tissue>
    </source>
</reference>
<evidence type="ECO:0000259" key="1">
    <source>
        <dbReference type="Pfam" id="PF01661"/>
    </source>
</evidence>
<dbReference type="Pfam" id="PF01661">
    <property type="entry name" value="Macro"/>
    <property type="match status" value="1"/>
</dbReference>
<evidence type="ECO:0000313" key="3">
    <source>
        <dbReference type="Proteomes" id="UP001164746"/>
    </source>
</evidence>
<proteinExistence type="predicted"/>
<sequence>MASSTIYRRSSKTFYIYDIPIKKVVHVICGDVMEFAKDNTCIVIPCVVKSDGTRESRGELFECLKKEGGEICLEELNHAPIHEKTGCILTSGGKLKVIIIHPTRAVGNDNNTEDNIFSNIFGSLKMAAKIGQTRIAFPFVFSGVAGINLESCAYQYARALTEFSRSEDVSSAWQDIYLVEKNYAKFKQVSEYFDHLLPAQRSQVLQIPRSLQDIDDTIWSSENTSLKVTYKDIRNPFVHAIVCPEYKGASYGGVFSMTIKYAYHKAVEIASLKKLFAKGRIAISKCCGYDEYKPVKLLFHVRTPIWKDVSDSSKLDECVASIFRKLTKFKKDDIVVNSVAIPLLGVADVSNESIVRECCKTFANSVAKRCRDRDSEVPLGVYLVNNCKTITGWLKEDINLHLGVQS</sequence>
<name>A0ABY7FKW2_MYAAR</name>
<dbReference type="EMBL" id="CP111023">
    <property type="protein sequence ID" value="WAR21974.1"/>
    <property type="molecule type" value="Genomic_DNA"/>
</dbReference>
<accession>A0ABY7FKW2</accession>
<dbReference type="Proteomes" id="UP001164746">
    <property type="component" value="Chromosome 12"/>
</dbReference>
<dbReference type="InterPro" id="IPR002589">
    <property type="entry name" value="Macro_dom"/>
</dbReference>
<organism evidence="2 3">
    <name type="scientific">Mya arenaria</name>
    <name type="common">Soft-shell clam</name>
    <dbReference type="NCBI Taxonomy" id="6604"/>
    <lineage>
        <taxon>Eukaryota</taxon>
        <taxon>Metazoa</taxon>
        <taxon>Spiralia</taxon>
        <taxon>Lophotrochozoa</taxon>
        <taxon>Mollusca</taxon>
        <taxon>Bivalvia</taxon>
        <taxon>Autobranchia</taxon>
        <taxon>Heteroconchia</taxon>
        <taxon>Euheterodonta</taxon>
        <taxon>Imparidentia</taxon>
        <taxon>Neoheterodontei</taxon>
        <taxon>Myida</taxon>
        <taxon>Myoidea</taxon>
        <taxon>Myidae</taxon>
        <taxon>Mya</taxon>
    </lineage>
</organism>